<dbReference type="OrthoDB" id="501036at2"/>
<protein>
    <recommendedName>
        <fullName evidence="3">histidine kinase</fullName>
        <ecNumber evidence="3">2.7.13.3</ecNumber>
    </recommendedName>
</protein>
<feature type="coiled-coil region" evidence="8">
    <location>
        <begin position="195"/>
        <end position="222"/>
    </location>
</feature>
<sequence length="571" mass="64200">MIPLSELKHLPEHYYNLVKRVFHQLSIRQKIILGYGLSLGVAVLGTTAGLLIGRNHYQQARYHMIMADEESHLFSTLQGELLEIQSYQQGIVPFLNQKPRLLQKTSELKTNVAEAEKLFSQLEEFSRSTSQADLLALLKKYDGTVSLYFQQLRTLLDQISSLVSSPQEVPKAQELILQFSRSTTALDFYEFSQELNKIAKTVRDHQEEADQAQNQASVLQALIIIGSILLSTAIAATLAIYTSYIIVRPLQTLNFVAQKVTQENNFDLRVSVTTKDEVGTLADSLNQLIQQVKYLLKEQKAEAEARLIQSEKLSSLGRMIAGIAHEINNPINFIYGNLSSAKTYINDLFDLLHTYKVEFPDPNPAIEAKKEDIDFEFIAEDLPKLINSIEFGAERTREIIRSLKDFSRLDNCEAQSVNLHACIDSTLLILQHRLKKGIQVICNYGDIQSVRGYTGLLYQVFMNLLINAIDALEEKVAQDRQFVPVITINTESMNSDWVVVRIADNGPGITIENQDKIFDTFFTTKPRGIGTGLGLAITHQIVVEKHGGQLTFNSALNLGTEFRVILPVARG</sequence>
<keyword evidence="13" id="KW-1185">Reference proteome</keyword>
<keyword evidence="9" id="KW-0472">Membrane</keyword>
<dbReference type="SMART" id="SM00388">
    <property type="entry name" value="HisKA"/>
    <property type="match status" value="1"/>
</dbReference>
<evidence type="ECO:0000313" key="13">
    <source>
        <dbReference type="Proteomes" id="UP000186391"/>
    </source>
</evidence>
<dbReference type="EMBL" id="MRCA01000001">
    <property type="protein sequence ID" value="OKH16353.1"/>
    <property type="molecule type" value="Genomic_DNA"/>
</dbReference>
<dbReference type="RefSeq" id="WP_073554721.1">
    <property type="nucleotide sequence ID" value="NZ_MRCA01000001.1"/>
</dbReference>
<accession>A0A1U7H4X6</accession>
<dbReference type="AlphaFoldDB" id="A0A1U7H4X6"/>
<evidence type="ECO:0000259" key="10">
    <source>
        <dbReference type="PROSITE" id="PS50109"/>
    </source>
</evidence>
<evidence type="ECO:0000256" key="6">
    <source>
        <dbReference type="ARBA" id="ARBA00022777"/>
    </source>
</evidence>
<evidence type="ECO:0000313" key="12">
    <source>
        <dbReference type="EMBL" id="OKH16353.1"/>
    </source>
</evidence>
<feature type="transmembrane region" description="Helical" evidence="9">
    <location>
        <begin position="32"/>
        <end position="52"/>
    </location>
</feature>
<dbReference type="CDD" id="cd00082">
    <property type="entry name" value="HisKA"/>
    <property type="match status" value="1"/>
</dbReference>
<dbReference type="GO" id="GO:0000155">
    <property type="term" value="F:phosphorelay sensor kinase activity"/>
    <property type="evidence" value="ECO:0007669"/>
    <property type="project" value="InterPro"/>
</dbReference>
<dbReference type="PROSITE" id="PS50885">
    <property type="entry name" value="HAMP"/>
    <property type="match status" value="1"/>
</dbReference>
<dbReference type="Pfam" id="PF02518">
    <property type="entry name" value="HATPase_c"/>
    <property type="match status" value="1"/>
</dbReference>
<dbReference type="CDD" id="cd06225">
    <property type="entry name" value="HAMP"/>
    <property type="match status" value="1"/>
</dbReference>
<keyword evidence="5" id="KW-0808">Transferase</keyword>
<dbReference type="PANTHER" id="PTHR43065:SF50">
    <property type="entry name" value="HISTIDINE KINASE"/>
    <property type="match status" value="1"/>
</dbReference>
<dbReference type="Gene3D" id="3.30.565.10">
    <property type="entry name" value="Histidine kinase-like ATPase, C-terminal domain"/>
    <property type="match status" value="1"/>
</dbReference>
<evidence type="ECO:0000256" key="3">
    <source>
        <dbReference type="ARBA" id="ARBA00012438"/>
    </source>
</evidence>
<dbReference type="InterPro" id="IPR003660">
    <property type="entry name" value="HAMP_dom"/>
</dbReference>
<dbReference type="InterPro" id="IPR036890">
    <property type="entry name" value="HATPase_C_sf"/>
</dbReference>
<keyword evidence="7" id="KW-0902">Two-component regulatory system</keyword>
<dbReference type="InterPro" id="IPR036097">
    <property type="entry name" value="HisK_dim/P_sf"/>
</dbReference>
<dbReference type="Gene3D" id="1.10.287.130">
    <property type="match status" value="1"/>
</dbReference>
<keyword evidence="8" id="KW-0175">Coiled coil</keyword>
<dbReference type="GO" id="GO:0016020">
    <property type="term" value="C:membrane"/>
    <property type="evidence" value="ECO:0007669"/>
    <property type="project" value="UniProtKB-SubCell"/>
</dbReference>
<feature type="domain" description="HAMP" evidence="11">
    <location>
        <begin position="244"/>
        <end position="297"/>
    </location>
</feature>
<dbReference type="SMART" id="SM00304">
    <property type="entry name" value="HAMP"/>
    <property type="match status" value="1"/>
</dbReference>
<gene>
    <name evidence="12" type="ORF">NIES592_01530</name>
</gene>
<evidence type="ECO:0000256" key="9">
    <source>
        <dbReference type="SAM" id="Phobius"/>
    </source>
</evidence>
<keyword evidence="4" id="KW-0597">Phosphoprotein</keyword>
<comment type="subcellular location">
    <subcellularLocation>
        <location evidence="2">Membrane</location>
    </subcellularLocation>
</comment>
<dbReference type="InterPro" id="IPR003594">
    <property type="entry name" value="HATPase_dom"/>
</dbReference>
<keyword evidence="6 12" id="KW-0418">Kinase</keyword>
<organism evidence="12 13">
    <name type="scientific">Fischerella major NIES-592</name>
    <dbReference type="NCBI Taxonomy" id="210994"/>
    <lineage>
        <taxon>Bacteria</taxon>
        <taxon>Bacillati</taxon>
        <taxon>Cyanobacteriota</taxon>
        <taxon>Cyanophyceae</taxon>
        <taxon>Nostocales</taxon>
        <taxon>Hapalosiphonaceae</taxon>
        <taxon>Fischerella</taxon>
    </lineage>
</organism>
<keyword evidence="9" id="KW-0812">Transmembrane</keyword>
<dbReference type="Pfam" id="PF00672">
    <property type="entry name" value="HAMP"/>
    <property type="match status" value="1"/>
</dbReference>
<feature type="transmembrane region" description="Helical" evidence="9">
    <location>
        <begin position="221"/>
        <end position="247"/>
    </location>
</feature>
<comment type="catalytic activity">
    <reaction evidence="1">
        <text>ATP + protein L-histidine = ADP + protein N-phospho-L-histidine.</text>
        <dbReference type="EC" id="2.7.13.3"/>
    </reaction>
</comment>
<proteinExistence type="predicted"/>
<evidence type="ECO:0000256" key="1">
    <source>
        <dbReference type="ARBA" id="ARBA00000085"/>
    </source>
</evidence>
<dbReference type="InterPro" id="IPR005467">
    <property type="entry name" value="His_kinase_dom"/>
</dbReference>
<reference evidence="12 13" key="1">
    <citation type="submission" date="2016-11" db="EMBL/GenBank/DDBJ databases">
        <title>Draft Genome Sequences of Nine Cyanobacterial Strains from Diverse Habitats.</title>
        <authorList>
            <person name="Zhu T."/>
            <person name="Hou S."/>
            <person name="Lu X."/>
            <person name="Hess W.R."/>
        </authorList>
    </citation>
    <scope>NUCLEOTIDE SEQUENCE [LARGE SCALE GENOMIC DNA]</scope>
    <source>
        <strain evidence="12 13">NIES-592</strain>
    </source>
</reference>
<dbReference type="InterPro" id="IPR004358">
    <property type="entry name" value="Sig_transdc_His_kin-like_C"/>
</dbReference>
<evidence type="ECO:0000259" key="11">
    <source>
        <dbReference type="PROSITE" id="PS50885"/>
    </source>
</evidence>
<dbReference type="SUPFAM" id="SSF55874">
    <property type="entry name" value="ATPase domain of HSP90 chaperone/DNA topoisomerase II/histidine kinase"/>
    <property type="match status" value="1"/>
</dbReference>
<dbReference type="PRINTS" id="PR00344">
    <property type="entry name" value="BCTRLSENSOR"/>
</dbReference>
<comment type="caution">
    <text evidence="12">The sequence shown here is derived from an EMBL/GenBank/DDBJ whole genome shotgun (WGS) entry which is preliminary data.</text>
</comment>
<feature type="domain" description="Histidine kinase" evidence="10">
    <location>
        <begin position="322"/>
        <end position="570"/>
    </location>
</feature>
<dbReference type="SMART" id="SM00387">
    <property type="entry name" value="HATPase_c"/>
    <property type="match status" value="1"/>
</dbReference>
<dbReference type="SUPFAM" id="SSF47384">
    <property type="entry name" value="Homodimeric domain of signal transducing histidine kinase"/>
    <property type="match status" value="1"/>
</dbReference>
<evidence type="ECO:0000256" key="8">
    <source>
        <dbReference type="SAM" id="Coils"/>
    </source>
</evidence>
<dbReference type="PANTHER" id="PTHR43065">
    <property type="entry name" value="SENSOR HISTIDINE KINASE"/>
    <property type="match status" value="1"/>
</dbReference>
<dbReference type="PROSITE" id="PS50109">
    <property type="entry name" value="HIS_KIN"/>
    <property type="match status" value="1"/>
</dbReference>
<dbReference type="Proteomes" id="UP000186391">
    <property type="component" value="Unassembled WGS sequence"/>
</dbReference>
<evidence type="ECO:0000256" key="4">
    <source>
        <dbReference type="ARBA" id="ARBA00022553"/>
    </source>
</evidence>
<dbReference type="SUPFAM" id="SSF158472">
    <property type="entry name" value="HAMP domain-like"/>
    <property type="match status" value="1"/>
</dbReference>
<name>A0A1U7H4X6_9CYAN</name>
<keyword evidence="9" id="KW-1133">Transmembrane helix</keyword>
<evidence type="ECO:0000256" key="5">
    <source>
        <dbReference type="ARBA" id="ARBA00022679"/>
    </source>
</evidence>
<dbReference type="InterPro" id="IPR003661">
    <property type="entry name" value="HisK_dim/P_dom"/>
</dbReference>
<evidence type="ECO:0000256" key="7">
    <source>
        <dbReference type="ARBA" id="ARBA00023012"/>
    </source>
</evidence>
<dbReference type="Gene3D" id="6.10.340.10">
    <property type="match status" value="1"/>
</dbReference>
<dbReference type="EC" id="2.7.13.3" evidence="3"/>
<evidence type="ECO:0000256" key="2">
    <source>
        <dbReference type="ARBA" id="ARBA00004370"/>
    </source>
</evidence>